<name>A0A840IIV0_9ACTN</name>
<proteinExistence type="predicted"/>
<dbReference type="RefSeq" id="WP_183343940.1">
    <property type="nucleotide sequence ID" value="NZ_JACHNU010000006.1"/>
</dbReference>
<sequence length="190" mass="21263">MEGSTDQETVRAWLRCYRCWSQNLEVQVHYEGIHRIDPSTGERAEVVDEMQEAVVQCLDCMHDQPHLGFHNGRVEPVEDRWERMVAGTPWVASCTVTVDADDVETCSGPEAGDALSYAAFGDHGTREFFTHVRFHKHDDDQIVVHLLVELYARSSEEATDVLEVAARGNLAITSLAEESRPPASSADDVH</sequence>
<dbReference type="EMBL" id="JACHNU010000006">
    <property type="protein sequence ID" value="MBB4664151.1"/>
    <property type="molecule type" value="Genomic_DNA"/>
</dbReference>
<protein>
    <submittedName>
        <fullName evidence="1">Uncharacterized protein</fullName>
    </submittedName>
</protein>
<dbReference type="Proteomes" id="UP000585272">
    <property type="component" value="Unassembled WGS sequence"/>
</dbReference>
<gene>
    <name evidence="1" type="ORF">BDZ31_003754</name>
</gene>
<keyword evidence="2" id="KW-1185">Reference proteome</keyword>
<reference evidence="1 2" key="1">
    <citation type="submission" date="2020-08" db="EMBL/GenBank/DDBJ databases">
        <title>Genomic Encyclopedia of Archaeal and Bacterial Type Strains, Phase II (KMG-II): from individual species to whole genera.</title>
        <authorList>
            <person name="Goeker M."/>
        </authorList>
    </citation>
    <scope>NUCLEOTIDE SEQUENCE [LARGE SCALE GENOMIC DNA]</scope>
    <source>
        <strain evidence="1 2">DSM 23288</strain>
    </source>
</reference>
<evidence type="ECO:0000313" key="2">
    <source>
        <dbReference type="Proteomes" id="UP000585272"/>
    </source>
</evidence>
<comment type="caution">
    <text evidence="1">The sequence shown here is derived from an EMBL/GenBank/DDBJ whole genome shotgun (WGS) entry which is preliminary data.</text>
</comment>
<accession>A0A840IIV0</accession>
<organism evidence="1 2">
    <name type="scientific">Conexibacter arvalis</name>
    <dbReference type="NCBI Taxonomy" id="912552"/>
    <lineage>
        <taxon>Bacteria</taxon>
        <taxon>Bacillati</taxon>
        <taxon>Actinomycetota</taxon>
        <taxon>Thermoleophilia</taxon>
        <taxon>Solirubrobacterales</taxon>
        <taxon>Conexibacteraceae</taxon>
        <taxon>Conexibacter</taxon>
    </lineage>
</organism>
<dbReference type="AlphaFoldDB" id="A0A840IIV0"/>
<evidence type="ECO:0000313" key="1">
    <source>
        <dbReference type="EMBL" id="MBB4664151.1"/>
    </source>
</evidence>